<accession>A0A9E7KKM8</accession>
<organism evidence="1 2">
    <name type="scientific">Musa troglodytarum</name>
    <name type="common">fe'i banana</name>
    <dbReference type="NCBI Taxonomy" id="320322"/>
    <lineage>
        <taxon>Eukaryota</taxon>
        <taxon>Viridiplantae</taxon>
        <taxon>Streptophyta</taxon>
        <taxon>Embryophyta</taxon>
        <taxon>Tracheophyta</taxon>
        <taxon>Spermatophyta</taxon>
        <taxon>Magnoliopsida</taxon>
        <taxon>Liliopsida</taxon>
        <taxon>Zingiberales</taxon>
        <taxon>Musaceae</taxon>
        <taxon>Musa</taxon>
    </lineage>
</organism>
<evidence type="ECO:0000313" key="1">
    <source>
        <dbReference type="EMBL" id="URE20856.1"/>
    </source>
</evidence>
<keyword evidence="2" id="KW-1185">Reference proteome</keyword>
<protein>
    <submittedName>
        <fullName evidence="1">Uncharacterized protein</fullName>
    </submittedName>
</protein>
<evidence type="ECO:0000313" key="2">
    <source>
        <dbReference type="Proteomes" id="UP001055439"/>
    </source>
</evidence>
<dbReference type="AlphaFoldDB" id="A0A9E7KKM8"/>
<dbReference type="Proteomes" id="UP001055439">
    <property type="component" value="Chromosome 7"/>
</dbReference>
<gene>
    <name evidence="1" type="ORF">MUK42_04779</name>
</gene>
<dbReference type="EMBL" id="CP097509">
    <property type="protein sequence ID" value="URE20856.1"/>
    <property type="molecule type" value="Genomic_DNA"/>
</dbReference>
<reference evidence="1" key="1">
    <citation type="submission" date="2022-05" db="EMBL/GenBank/DDBJ databases">
        <title>The Musa troglodytarum L. genome provides insights into the mechanism of non-climacteric behaviour and enrichment of carotenoids.</title>
        <authorList>
            <person name="Wang J."/>
        </authorList>
    </citation>
    <scope>NUCLEOTIDE SEQUENCE</scope>
    <source>
        <tissue evidence="1">Leaf</tissue>
    </source>
</reference>
<name>A0A9E7KKM8_9LILI</name>
<proteinExistence type="predicted"/>
<sequence length="60" mass="7060">MGNARPRKRYKAVMRKAPHLLRRRSEELAVSECSISPTRKERHRRTQWRCVAPLPNAHIG</sequence>